<dbReference type="Proteomes" id="UP000800035">
    <property type="component" value="Unassembled WGS sequence"/>
</dbReference>
<evidence type="ECO:0000256" key="1">
    <source>
        <dbReference type="SAM" id="MobiDB-lite"/>
    </source>
</evidence>
<sequence>MLTTSSHQQLRARAATRRSTNRCPSTCENICKAPPDFRHIAAQPSAHPRLSRTTIIHAYVHAYTPMPKTYTKESPGYQ</sequence>
<proteinExistence type="predicted"/>
<reference evidence="2" key="1">
    <citation type="journal article" date="2020" name="Stud. Mycol.">
        <title>101 Dothideomycetes genomes: a test case for predicting lifestyles and emergence of pathogens.</title>
        <authorList>
            <person name="Haridas S."/>
            <person name="Albert R."/>
            <person name="Binder M."/>
            <person name="Bloem J."/>
            <person name="Labutti K."/>
            <person name="Salamov A."/>
            <person name="Andreopoulos B."/>
            <person name="Baker S."/>
            <person name="Barry K."/>
            <person name="Bills G."/>
            <person name="Bluhm B."/>
            <person name="Cannon C."/>
            <person name="Castanera R."/>
            <person name="Culley D."/>
            <person name="Daum C."/>
            <person name="Ezra D."/>
            <person name="Gonzalez J."/>
            <person name="Henrissat B."/>
            <person name="Kuo A."/>
            <person name="Liang C."/>
            <person name="Lipzen A."/>
            <person name="Lutzoni F."/>
            <person name="Magnuson J."/>
            <person name="Mondo S."/>
            <person name="Nolan M."/>
            <person name="Ohm R."/>
            <person name="Pangilinan J."/>
            <person name="Park H.-J."/>
            <person name="Ramirez L."/>
            <person name="Alfaro M."/>
            <person name="Sun H."/>
            <person name="Tritt A."/>
            <person name="Yoshinaga Y."/>
            <person name="Zwiers L.-H."/>
            <person name="Turgeon B."/>
            <person name="Goodwin S."/>
            <person name="Spatafora J."/>
            <person name="Crous P."/>
            <person name="Grigoriev I."/>
        </authorList>
    </citation>
    <scope>NUCLEOTIDE SEQUENCE</scope>
    <source>
        <strain evidence="2">CBS 675.92</strain>
    </source>
</reference>
<accession>A0A6A5TEU5</accession>
<feature type="region of interest" description="Disordered" evidence="1">
    <location>
        <begin position="1"/>
        <end position="24"/>
    </location>
</feature>
<protein>
    <submittedName>
        <fullName evidence="2">Uncharacterized protein</fullName>
    </submittedName>
</protein>
<dbReference type="EMBL" id="ML977018">
    <property type="protein sequence ID" value="KAF1951345.1"/>
    <property type="molecule type" value="Genomic_DNA"/>
</dbReference>
<keyword evidence="3" id="KW-1185">Reference proteome</keyword>
<name>A0A6A5TEU5_9PLEO</name>
<evidence type="ECO:0000313" key="2">
    <source>
        <dbReference type="EMBL" id="KAF1951345.1"/>
    </source>
</evidence>
<gene>
    <name evidence="2" type="ORF">CC80DRAFT_210103</name>
</gene>
<organism evidence="2 3">
    <name type="scientific">Byssothecium circinans</name>
    <dbReference type="NCBI Taxonomy" id="147558"/>
    <lineage>
        <taxon>Eukaryota</taxon>
        <taxon>Fungi</taxon>
        <taxon>Dikarya</taxon>
        <taxon>Ascomycota</taxon>
        <taxon>Pezizomycotina</taxon>
        <taxon>Dothideomycetes</taxon>
        <taxon>Pleosporomycetidae</taxon>
        <taxon>Pleosporales</taxon>
        <taxon>Massarineae</taxon>
        <taxon>Massarinaceae</taxon>
        <taxon>Byssothecium</taxon>
    </lineage>
</organism>
<dbReference type="AlphaFoldDB" id="A0A6A5TEU5"/>
<evidence type="ECO:0000313" key="3">
    <source>
        <dbReference type="Proteomes" id="UP000800035"/>
    </source>
</evidence>